<name>A0A4V6NKW1_9HYPH</name>
<dbReference type="InterPro" id="IPR010982">
    <property type="entry name" value="Lambda_DNA-bd_dom_sf"/>
</dbReference>
<sequence length="75" mass="8537">MENRSPIARYREEHDLTLKEFGALFGVDQSTALRWERGLNLTPKRAVEIETVTNREILRGELLPDIFGAPVEAAQ</sequence>
<dbReference type="PROSITE" id="PS50943">
    <property type="entry name" value="HTH_CROC1"/>
    <property type="match status" value="1"/>
</dbReference>
<reference evidence="2 3" key="1">
    <citation type="submission" date="2019-03" db="EMBL/GenBank/DDBJ databases">
        <title>Genomic Encyclopedia of Type Strains, Phase IV (KMG-V): Genome sequencing to study the core and pangenomes of soil and plant-associated prokaryotes.</title>
        <authorList>
            <person name="Whitman W."/>
        </authorList>
    </citation>
    <scope>NUCLEOTIDE SEQUENCE [LARGE SCALE GENOMIC DNA]</scope>
    <source>
        <strain evidence="2 3">23C40</strain>
    </source>
</reference>
<dbReference type="SUPFAM" id="SSF47413">
    <property type="entry name" value="lambda repressor-like DNA-binding domains"/>
    <property type="match status" value="1"/>
</dbReference>
<gene>
    <name evidence="2" type="ORF">EV184_108184</name>
</gene>
<dbReference type="AlphaFoldDB" id="A0A4V6NKW1"/>
<dbReference type="EMBL" id="SLVU01000008">
    <property type="protein sequence ID" value="TCN30310.1"/>
    <property type="molecule type" value="Genomic_DNA"/>
</dbReference>
<dbReference type="GO" id="GO:0003677">
    <property type="term" value="F:DNA binding"/>
    <property type="evidence" value="ECO:0007669"/>
    <property type="project" value="InterPro"/>
</dbReference>
<dbReference type="CDD" id="cd00093">
    <property type="entry name" value="HTH_XRE"/>
    <property type="match status" value="1"/>
</dbReference>
<feature type="domain" description="HTH cro/C1-type" evidence="1">
    <location>
        <begin position="7"/>
        <end position="62"/>
    </location>
</feature>
<organism evidence="2 3">
    <name type="scientific">Sinorhizobium americanum</name>
    <dbReference type="NCBI Taxonomy" id="194963"/>
    <lineage>
        <taxon>Bacteria</taxon>
        <taxon>Pseudomonadati</taxon>
        <taxon>Pseudomonadota</taxon>
        <taxon>Alphaproteobacteria</taxon>
        <taxon>Hyphomicrobiales</taxon>
        <taxon>Rhizobiaceae</taxon>
        <taxon>Sinorhizobium/Ensifer group</taxon>
        <taxon>Sinorhizobium</taxon>
    </lineage>
</organism>
<evidence type="ECO:0000313" key="3">
    <source>
        <dbReference type="Proteomes" id="UP000295043"/>
    </source>
</evidence>
<dbReference type="Pfam" id="PF01381">
    <property type="entry name" value="HTH_3"/>
    <property type="match status" value="1"/>
</dbReference>
<comment type="caution">
    <text evidence="2">The sequence shown here is derived from an EMBL/GenBank/DDBJ whole genome shotgun (WGS) entry which is preliminary data.</text>
</comment>
<dbReference type="InterPro" id="IPR001387">
    <property type="entry name" value="Cro/C1-type_HTH"/>
</dbReference>
<protein>
    <submittedName>
        <fullName evidence="2">Helix-turn-helix protein</fullName>
    </submittedName>
</protein>
<dbReference type="RefSeq" id="WP_165913988.1">
    <property type="nucleotide sequence ID" value="NZ_SLVU01000008.1"/>
</dbReference>
<evidence type="ECO:0000259" key="1">
    <source>
        <dbReference type="PROSITE" id="PS50943"/>
    </source>
</evidence>
<proteinExistence type="predicted"/>
<dbReference type="Proteomes" id="UP000295043">
    <property type="component" value="Unassembled WGS sequence"/>
</dbReference>
<evidence type="ECO:0000313" key="2">
    <source>
        <dbReference type="EMBL" id="TCN30310.1"/>
    </source>
</evidence>
<accession>A0A4V6NKW1</accession>
<dbReference type="Gene3D" id="1.10.260.40">
    <property type="entry name" value="lambda repressor-like DNA-binding domains"/>
    <property type="match status" value="1"/>
</dbReference>